<name>A0ABS9KWQ0_9BACT</name>
<dbReference type="PRINTS" id="PR00455">
    <property type="entry name" value="HTHTETR"/>
</dbReference>
<keyword evidence="5" id="KW-1185">Reference proteome</keyword>
<gene>
    <name evidence="4" type="ORF">LZZ85_20925</name>
</gene>
<dbReference type="EMBL" id="JAKLTR010000015">
    <property type="protein sequence ID" value="MCG2616776.1"/>
    <property type="molecule type" value="Genomic_DNA"/>
</dbReference>
<dbReference type="Pfam" id="PF00440">
    <property type="entry name" value="TetR_N"/>
    <property type="match status" value="1"/>
</dbReference>
<keyword evidence="1 2" id="KW-0238">DNA-binding</keyword>
<accession>A0ABS9KWQ0</accession>
<evidence type="ECO:0000313" key="4">
    <source>
        <dbReference type="EMBL" id="MCG2616776.1"/>
    </source>
</evidence>
<protein>
    <submittedName>
        <fullName evidence="4">TetR/AcrR family transcriptional regulator</fullName>
    </submittedName>
</protein>
<dbReference type="PANTHER" id="PTHR30328:SF54">
    <property type="entry name" value="HTH-TYPE TRANSCRIPTIONAL REPRESSOR SCO4008"/>
    <property type="match status" value="1"/>
</dbReference>
<evidence type="ECO:0000259" key="3">
    <source>
        <dbReference type="PROSITE" id="PS50977"/>
    </source>
</evidence>
<evidence type="ECO:0000256" key="2">
    <source>
        <dbReference type="PROSITE-ProRule" id="PRU00335"/>
    </source>
</evidence>
<dbReference type="PROSITE" id="PS50977">
    <property type="entry name" value="HTH_TETR_2"/>
    <property type="match status" value="1"/>
</dbReference>
<dbReference type="RefSeq" id="WP_237875313.1">
    <property type="nucleotide sequence ID" value="NZ_JAKLTR010000015.1"/>
</dbReference>
<evidence type="ECO:0000313" key="5">
    <source>
        <dbReference type="Proteomes" id="UP001165367"/>
    </source>
</evidence>
<dbReference type="PANTHER" id="PTHR30328">
    <property type="entry name" value="TRANSCRIPTIONAL REPRESSOR"/>
    <property type="match status" value="1"/>
</dbReference>
<dbReference type="Gene3D" id="1.10.357.10">
    <property type="entry name" value="Tetracycline Repressor, domain 2"/>
    <property type="match status" value="1"/>
</dbReference>
<dbReference type="InterPro" id="IPR001647">
    <property type="entry name" value="HTH_TetR"/>
</dbReference>
<proteinExistence type="predicted"/>
<dbReference type="InterPro" id="IPR050109">
    <property type="entry name" value="HTH-type_TetR-like_transc_reg"/>
</dbReference>
<dbReference type="SUPFAM" id="SSF46689">
    <property type="entry name" value="Homeodomain-like"/>
    <property type="match status" value="1"/>
</dbReference>
<reference evidence="4" key="1">
    <citation type="submission" date="2022-01" db="EMBL/GenBank/DDBJ databases">
        <authorList>
            <person name="Jo J.-H."/>
            <person name="Im W.-T."/>
        </authorList>
    </citation>
    <scope>NUCLEOTIDE SEQUENCE</scope>
    <source>
        <strain evidence="4">NA20</strain>
    </source>
</reference>
<sequence length="209" mass="23565">MERKTVAGSIRNAERSKEKFLDAVGQIVSESGFAALGINHIAEVAGLSKKMIYTYFGGLDELIDEYLKRQDFWQVTASRHSPKNSKDGGQAFSREMVLQHFNYVHRNKEFQKILIWGLADGRPAFKQMAEKMEESGEKIFENITDPFFGDKARKYRSIMAVIIAGSYYLNLHGSFNGAPFCGIDLGSTEGRKEIEEALAFLVDQSYEAL</sequence>
<dbReference type="Proteomes" id="UP001165367">
    <property type="component" value="Unassembled WGS sequence"/>
</dbReference>
<comment type="caution">
    <text evidence="4">The sequence shown here is derived from an EMBL/GenBank/DDBJ whole genome shotgun (WGS) entry which is preliminary data.</text>
</comment>
<feature type="domain" description="HTH tetR-type" evidence="3">
    <location>
        <begin position="14"/>
        <end position="74"/>
    </location>
</feature>
<feature type="DNA-binding region" description="H-T-H motif" evidence="2">
    <location>
        <begin position="37"/>
        <end position="56"/>
    </location>
</feature>
<evidence type="ECO:0000256" key="1">
    <source>
        <dbReference type="ARBA" id="ARBA00023125"/>
    </source>
</evidence>
<organism evidence="4 5">
    <name type="scientific">Terrimonas ginsenosidimutans</name>
    <dbReference type="NCBI Taxonomy" id="2908004"/>
    <lineage>
        <taxon>Bacteria</taxon>
        <taxon>Pseudomonadati</taxon>
        <taxon>Bacteroidota</taxon>
        <taxon>Chitinophagia</taxon>
        <taxon>Chitinophagales</taxon>
        <taxon>Chitinophagaceae</taxon>
        <taxon>Terrimonas</taxon>
    </lineage>
</organism>
<dbReference type="InterPro" id="IPR009057">
    <property type="entry name" value="Homeodomain-like_sf"/>
</dbReference>